<keyword evidence="3" id="KW-1185">Reference proteome</keyword>
<accession>A0A2N3XU13</accession>
<organism evidence="2 3">
    <name type="scientific">Saccharopolyspora spinosa</name>
    <dbReference type="NCBI Taxonomy" id="60894"/>
    <lineage>
        <taxon>Bacteria</taxon>
        <taxon>Bacillati</taxon>
        <taxon>Actinomycetota</taxon>
        <taxon>Actinomycetes</taxon>
        <taxon>Pseudonocardiales</taxon>
        <taxon>Pseudonocardiaceae</taxon>
        <taxon>Saccharopolyspora</taxon>
    </lineage>
</organism>
<name>A0A2N3XU13_SACSN</name>
<dbReference type="STRING" id="994479.GCA_000194155_08143"/>
<reference evidence="2" key="1">
    <citation type="submission" date="2017-12" db="EMBL/GenBank/DDBJ databases">
        <title>Sequencing the genomes of 1000 Actinobacteria strains.</title>
        <authorList>
            <person name="Klenk H.-P."/>
        </authorList>
    </citation>
    <scope>NUCLEOTIDE SEQUENCE [LARGE SCALE GENOMIC DNA]</scope>
    <source>
        <strain evidence="2">DSM 44228</strain>
    </source>
</reference>
<comment type="caution">
    <text evidence="2">The sequence shown here is derived from an EMBL/GenBank/DDBJ whole genome shotgun (WGS) entry which is preliminary data.</text>
</comment>
<dbReference type="OrthoDB" id="2989229at2"/>
<dbReference type="InterPro" id="IPR006674">
    <property type="entry name" value="HD_domain"/>
</dbReference>
<gene>
    <name evidence="2" type="ORF">A8926_1740</name>
</gene>
<dbReference type="CDD" id="cd00077">
    <property type="entry name" value="HDc"/>
    <property type="match status" value="1"/>
</dbReference>
<dbReference type="AlphaFoldDB" id="A0A2N3XU13"/>
<dbReference type="InterPro" id="IPR003607">
    <property type="entry name" value="HD/PDEase_dom"/>
</dbReference>
<evidence type="ECO:0000259" key="1">
    <source>
        <dbReference type="Pfam" id="PF01966"/>
    </source>
</evidence>
<dbReference type="GO" id="GO:0016787">
    <property type="term" value="F:hydrolase activity"/>
    <property type="evidence" value="ECO:0007669"/>
    <property type="project" value="UniProtKB-KW"/>
</dbReference>
<protein>
    <submittedName>
        <fullName evidence="2">Metal dependent phosphohydrolase</fullName>
    </submittedName>
</protein>
<evidence type="ECO:0000313" key="3">
    <source>
        <dbReference type="Proteomes" id="UP000233786"/>
    </source>
</evidence>
<proteinExistence type="predicted"/>
<dbReference type="EMBL" id="PJNB01000001">
    <property type="protein sequence ID" value="PKW14145.1"/>
    <property type="molecule type" value="Genomic_DNA"/>
</dbReference>
<dbReference type="Gene3D" id="1.10.3210.10">
    <property type="entry name" value="Hypothetical protein af1432"/>
    <property type="match status" value="1"/>
</dbReference>
<dbReference type="RefSeq" id="WP_010316451.1">
    <property type="nucleotide sequence ID" value="NZ_CP061007.1"/>
</dbReference>
<dbReference type="SUPFAM" id="SSF109604">
    <property type="entry name" value="HD-domain/PDEase-like"/>
    <property type="match status" value="1"/>
</dbReference>
<evidence type="ECO:0000313" key="2">
    <source>
        <dbReference type="EMBL" id="PKW14145.1"/>
    </source>
</evidence>
<dbReference type="Proteomes" id="UP000233786">
    <property type="component" value="Unassembled WGS sequence"/>
</dbReference>
<sequence length="183" mass="20242">MELAQRAAETAERFVAPLGRRWLHVQAVAARATELSAAVPPQGRDTLVAAAWLHDIGYSPEIGHTHFHPLDGARWLQSQQWPAEVVNLVAHHSGARFEAAERGMTQELSEFPFEDSVLLDALVAADLTTGPGGERLSYDQRIDEILSRYAPGDPVHRTWVKARPVLAESVSRTENRLAEAQPR</sequence>
<feature type="domain" description="HD" evidence="1">
    <location>
        <begin position="23"/>
        <end position="98"/>
    </location>
</feature>
<dbReference type="Pfam" id="PF01966">
    <property type="entry name" value="HD"/>
    <property type="match status" value="1"/>
</dbReference>